<organism evidence="5 6">
    <name type="scientific">Xanthocytophaga flava</name>
    <dbReference type="NCBI Taxonomy" id="3048013"/>
    <lineage>
        <taxon>Bacteria</taxon>
        <taxon>Pseudomonadati</taxon>
        <taxon>Bacteroidota</taxon>
        <taxon>Cytophagia</taxon>
        <taxon>Cytophagales</taxon>
        <taxon>Rhodocytophagaceae</taxon>
        <taxon>Xanthocytophaga</taxon>
    </lineage>
</organism>
<evidence type="ECO:0000313" key="6">
    <source>
        <dbReference type="Proteomes" id="UP001228581"/>
    </source>
</evidence>
<keyword evidence="2" id="KW-0378">Hydrolase</keyword>
<dbReference type="CDD" id="cd16031">
    <property type="entry name" value="G6S_like"/>
    <property type="match status" value="1"/>
</dbReference>
<feature type="domain" description="N-sulphoglucosamine sulphohydrolase C-terminal" evidence="4">
    <location>
        <begin position="348"/>
        <end position="498"/>
    </location>
</feature>
<name>A0ABT7CU69_9BACT</name>
<reference evidence="5 6" key="1">
    <citation type="submission" date="2023-05" db="EMBL/GenBank/DDBJ databases">
        <authorList>
            <person name="Zhang X."/>
        </authorList>
    </citation>
    <scope>NUCLEOTIDE SEQUENCE [LARGE SCALE GENOMIC DNA]</scope>
    <source>
        <strain evidence="5 6">DM2B3-1</strain>
    </source>
</reference>
<comment type="caution">
    <text evidence="5">The sequence shown here is derived from an EMBL/GenBank/DDBJ whole genome shotgun (WGS) entry which is preliminary data.</text>
</comment>
<evidence type="ECO:0000256" key="2">
    <source>
        <dbReference type="ARBA" id="ARBA00022801"/>
    </source>
</evidence>
<dbReference type="RefSeq" id="WP_314002728.1">
    <property type="nucleotide sequence ID" value="NZ_JASJOT010000030.1"/>
</dbReference>
<dbReference type="Gene3D" id="3.40.720.10">
    <property type="entry name" value="Alkaline Phosphatase, subunit A"/>
    <property type="match status" value="1"/>
</dbReference>
<feature type="chain" id="PRO_5045526622" evidence="3">
    <location>
        <begin position="19"/>
        <end position="516"/>
    </location>
</feature>
<gene>
    <name evidence="5" type="ORF">QNI19_30320</name>
</gene>
<feature type="signal peptide" evidence="3">
    <location>
        <begin position="1"/>
        <end position="18"/>
    </location>
</feature>
<dbReference type="PROSITE" id="PS00149">
    <property type="entry name" value="SULFATASE_2"/>
    <property type="match status" value="1"/>
</dbReference>
<dbReference type="PANTHER" id="PTHR43108">
    <property type="entry name" value="N-ACETYLGLUCOSAMINE-6-SULFATASE FAMILY MEMBER"/>
    <property type="match status" value="1"/>
</dbReference>
<dbReference type="InterPro" id="IPR024607">
    <property type="entry name" value="Sulfatase_CS"/>
</dbReference>
<dbReference type="Proteomes" id="UP001228581">
    <property type="component" value="Unassembled WGS sequence"/>
</dbReference>
<proteinExistence type="inferred from homology"/>
<comment type="similarity">
    <text evidence="1">Belongs to the sulfatase family.</text>
</comment>
<dbReference type="InterPro" id="IPR017850">
    <property type="entry name" value="Alkaline_phosphatase_core_sf"/>
</dbReference>
<dbReference type="EMBL" id="JASJOT010000030">
    <property type="protein sequence ID" value="MDJ1497273.1"/>
    <property type="molecule type" value="Genomic_DNA"/>
</dbReference>
<dbReference type="Pfam" id="PF01663">
    <property type="entry name" value="Phosphodiest"/>
    <property type="match status" value="1"/>
</dbReference>
<evidence type="ECO:0000256" key="1">
    <source>
        <dbReference type="ARBA" id="ARBA00008779"/>
    </source>
</evidence>
<dbReference type="SUPFAM" id="SSF53649">
    <property type="entry name" value="Alkaline phosphatase-like"/>
    <property type="match status" value="1"/>
</dbReference>
<dbReference type="Pfam" id="PF16347">
    <property type="entry name" value="SGSH_C"/>
    <property type="match status" value="1"/>
</dbReference>
<protein>
    <submittedName>
        <fullName evidence="5">Sulfatase</fullName>
    </submittedName>
</protein>
<evidence type="ECO:0000313" key="5">
    <source>
        <dbReference type="EMBL" id="MDJ1497273.1"/>
    </source>
</evidence>
<sequence length="516" mass="59166">MYRILCLLSILFTSVAFAQKAAPQGKRRPNVIFILSDDHAYQAISAYGSKLAQTPSIDRIASQGAILYNNVVTNSICGPSRAVLLTGKHSHINGYKLNEKQFDVNQPVFSEQLQQNGYQTAWIGKMHLGALPNGFDYLNVLPGQGQYYNPDFINSKNEKVKYTGYVTDIITQLSEEWLNKRDTVKPFFLVVGHKATHREWLPAIEDLGYYDNVNFPLPPTFYDEYIGRIAAQKQDMTIDKTMRLKEDLKVHADYDSETGYNPYNGFTPEQKTAFYNYYEKKVSKEFDEKNLSGKALVEWKYQRYMQDYLATARSLDRNIGKLLDYLDQHGLAENTVVIYASDQGFYLGEHGWFDKRFIYEQSLKTPFVIRYPGVIKPGTKVDAVVSNLDWAPTLLNVTGTSVPAQMQGQSFLPLLKGQKTSWKSAAYYHYYEYPMPHNVPPHFGIRTEQYTLARFYGPDNAWELYDIKKDPQNLNNLYGKKGYEKIISTLKAQLKKEIVQAKDNEALKILDGDINE</sequence>
<evidence type="ECO:0000259" key="4">
    <source>
        <dbReference type="Pfam" id="PF16347"/>
    </source>
</evidence>
<dbReference type="PANTHER" id="PTHR43108:SF6">
    <property type="entry name" value="N-SULPHOGLUCOSAMINE SULPHOHYDROLASE"/>
    <property type="match status" value="1"/>
</dbReference>
<evidence type="ECO:0000256" key="3">
    <source>
        <dbReference type="SAM" id="SignalP"/>
    </source>
</evidence>
<dbReference type="InterPro" id="IPR002591">
    <property type="entry name" value="Phosphodiest/P_Trfase"/>
</dbReference>
<dbReference type="PROSITE" id="PS00523">
    <property type="entry name" value="SULFATASE_1"/>
    <property type="match status" value="1"/>
</dbReference>
<keyword evidence="3" id="KW-0732">Signal</keyword>
<dbReference type="InterPro" id="IPR032506">
    <property type="entry name" value="SGSH_C"/>
</dbReference>
<keyword evidence="6" id="KW-1185">Reference proteome</keyword>
<accession>A0ABT7CU69</accession>